<evidence type="ECO:0000256" key="4">
    <source>
        <dbReference type="ARBA" id="ARBA00023125"/>
    </source>
</evidence>
<dbReference type="InterPro" id="IPR025246">
    <property type="entry name" value="IS30-like_HTH"/>
</dbReference>
<feature type="domain" description="Integrase catalytic" evidence="6">
    <location>
        <begin position="155"/>
        <end position="306"/>
    </location>
</feature>
<comment type="similarity">
    <text evidence="2">Belongs to the transposase IS30 family.</text>
</comment>
<protein>
    <submittedName>
        <fullName evidence="7">Transposase for insertion sequence element IS1086</fullName>
    </submittedName>
</protein>
<organism evidence="7 8">
    <name type="scientific">Streptococcus cristatus AS 1.3089</name>
    <dbReference type="NCBI Taxonomy" id="1302863"/>
    <lineage>
        <taxon>Bacteria</taxon>
        <taxon>Bacillati</taxon>
        <taxon>Bacillota</taxon>
        <taxon>Bacilli</taxon>
        <taxon>Lactobacillales</taxon>
        <taxon>Streptococcaceae</taxon>
        <taxon>Streptococcus</taxon>
    </lineage>
</organism>
<evidence type="ECO:0000256" key="2">
    <source>
        <dbReference type="ARBA" id="ARBA00006363"/>
    </source>
</evidence>
<evidence type="ECO:0000313" key="7">
    <source>
        <dbReference type="EMBL" id="AGK71179.1"/>
    </source>
</evidence>
<dbReference type="PROSITE" id="PS01043">
    <property type="entry name" value="TRANSPOSASE_IS30"/>
    <property type="match status" value="1"/>
</dbReference>
<keyword evidence="5" id="KW-0233">DNA recombination</keyword>
<evidence type="ECO:0000313" key="8">
    <source>
        <dbReference type="Proteomes" id="UP000013306"/>
    </source>
</evidence>
<name>A0ABM5NK94_STRCR</name>
<dbReference type="Gene3D" id="3.30.420.10">
    <property type="entry name" value="Ribonuclease H-like superfamily/Ribonuclease H"/>
    <property type="match status" value="1"/>
</dbReference>
<dbReference type="PANTHER" id="PTHR10948">
    <property type="entry name" value="TRANSPOSASE"/>
    <property type="match status" value="1"/>
</dbReference>
<dbReference type="InterPro" id="IPR012337">
    <property type="entry name" value="RNaseH-like_sf"/>
</dbReference>
<dbReference type="InterPro" id="IPR001598">
    <property type="entry name" value="Transposase_IS30_CS"/>
</dbReference>
<dbReference type="PROSITE" id="PS50994">
    <property type="entry name" value="INTEGRASE"/>
    <property type="match status" value="1"/>
</dbReference>
<dbReference type="InterPro" id="IPR036397">
    <property type="entry name" value="RNaseH_sf"/>
</dbReference>
<comment type="function">
    <text evidence="1">Required for the transposition of the insertion element.</text>
</comment>
<evidence type="ECO:0000256" key="3">
    <source>
        <dbReference type="ARBA" id="ARBA00022578"/>
    </source>
</evidence>
<dbReference type="Pfam" id="PF00665">
    <property type="entry name" value="rve"/>
    <property type="match status" value="1"/>
</dbReference>
<dbReference type="InterPro" id="IPR001584">
    <property type="entry name" value="Integrase_cat-core"/>
</dbReference>
<dbReference type="EMBL" id="CP004409">
    <property type="protein sequence ID" value="AGK71179.1"/>
    <property type="molecule type" value="Genomic_DNA"/>
</dbReference>
<dbReference type="SUPFAM" id="SSF53098">
    <property type="entry name" value="Ribonuclease H-like"/>
    <property type="match status" value="1"/>
</dbReference>
<evidence type="ECO:0000256" key="5">
    <source>
        <dbReference type="ARBA" id="ARBA00023172"/>
    </source>
</evidence>
<keyword evidence="3" id="KW-0815">Transposition</keyword>
<accession>A0ABM5NK94</accession>
<dbReference type="Proteomes" id="UP000013306">
    <property type="component" value="Chromosome"/>
</dbReference>
<dbReference type="InterPro" id="IPR053392">
    <property type="entry name" value="Transposase_IS30-like"/>
</dbReference>
<dbReference type="NCBIfam" id="NF033563">
    <property type="entry name" value="transpos_IS30"/>
    <property type="match status" value="1"/>
</dbReference>
<dbReference type="Pfam" id="PF13936">
    <property type="entry name" value="HTH_38"/>
    <property type="match status" value="1"/>
</dbReference>
<keyword evidence="4" id="KW-0238">DNA-binding</keyword>
<proteinExistence type="inferred from homology"/>
<evidence type="ECO:0000256" key="1">
    <source>
        <dbReference type="ARBA" id="ARBA00002190"/>
    </source>
</evidence>
<keyword evidence="8" id="KW-1185">Reference proteome</keyword>
<sequence>MSYHHFIIDERESILIYRTKGLNFSQIGKLLHRHSSSISREWKRHSKSGSYSPNKAQASYKLAKSHCGRKRKLEIDHHLSNTVEHLFLDCQWSPKEIEGRLCLEYGKSVISYQTIYRAIYSGHFDYKLSHGARGVIRKLRHRGKTRHTKGHVENRGKIPISHTIHERLEEANKLTRIGDWEADTVAGKTGKACLVTLTDRYSRFLKIKKVAVKKSKLVIEAMVQMLEPLPKKNVTPDRGKEFTNHQDLTDKLKVEVYFPDPHAPWQRGTNENTNGLLREYFPKGSDLAFIDEHTIQLWEDKLNNRP</sequence>
<dbReference type="PANTHER" id="PTHR10948:SF23">
    <property type="entry name" value="TRANSPOSASE INSI FOR INSERTION SEQUENCE ELEMENT IS30A-RELATED"/>
    <property type="match status" value="1"/>
</dbReference>
<dbReference type="InterPro" id="IPR051917">
    <property type="entry name" value="Transposase-Integrase"/>
</dbReference>
<reference evidence="7 8" key="1">
    <citation type="journal article" date="2013" name="Genome Announc.">
        <title>Complete Genome Sequence of an Oral Commensal, Streptococcus oligofermentans Strain AS 1.3089.</title>
        <authorList>
            <person name="Tong H."/>
            <person name="Shang N."/>
            <person name="Liu L."/>
            <person name="Wang X."/>
            <person name="Cai J."/>
            <person name="Dong X."/>
        </authorList>
    </citation>
    <scope>NUCLEOTIDE SEQUENCE [LARGE SCALE GENOMIC DNA]</scope>
    <source>
        <strain evidence="7 8">AS 1.3089</strain>
    </source>
</reference>
<evidence type="ECO:0000259" key="6">
    <source>
        <dbReference type="PROSITE" id="PS50994"/>
    </source>
</evidence>
<gene>
    <name evidence="7" type="ORF">I872_05445</name>
</gene>